<dbReference type="GO" id="GO:0046872">
    <property type="term" value="F:metal ion binding"/>
    <property type="evidence" value="ECO:0007669"/>
    <property type="project" value="UniProtKB-KW"/>
</dbReference>
<feature type="binding site" evidence="6">
    <location>
        <position position="301"/>
    </location>
    <ligand>
        <name>Na(+)</name>
        <dbReference type="ChEBI" id="CHEBI:29101"/>
        <label>1</label>
    </ligand>
</feature>
<keyword evidence="4 10" id="KW-1133">Transmembrane helix</keyword>
<feature type="transmembrane region" description="Helical" evidence="10">
    <location>
        <begin position="245"/>
        <end position="262"/>
    </location>
</feature>
<dbReference type="PANTHER" id="PTHR11616">
    <property type="entry name" value="SODIUM/CHLORIDE DEPENDENT TRANSPORTER"/>
    <property type="match status" value="1"/>
</dbReference>
<dbReference type="InterPro" id="IPR000175">
    <property type="entry name" value="Na/ntran_symport"/>
</dbReference>
<feature type="transmembrane region" description="Helical" evidence="10">
    <location>
        <begin position="385"/>
        <end position="418"/>
    </location>
</feature>
<evidence type="ECO:0000256" key="1">
    <source>
        <dbReference type="ARBA" id="ARBA00004141"/>
    </source>
</evidence>
<feature type="binding site" evidence="6">
    <location>
        <position position="62"/>
    </location>
    <ligand>
        <name>Na(+)</name>
        <dbReference type="ChEBI" id="CHEBI:29101"/>
        <label>1</label>
    </ligand>
</feature>
<evidence type="ECO:0000256" key="6">
    <source>
        <dbReference type="PIRSR" id="PIRSR600175-1"/>
    </source>
</evidence>
<keyword evidence="8" id="KW-0769">Symport</keyword>
<dbReference type="SUPFAM" id="SSF161070">
    <property type="entry name" value="SNF-like"/>
    <property type="match status" value="1"/>
</dbReference>
<proteinExistence type="inferred from homology"/>
<comment type="caution">
    <text evidence="11">The sequence shown here is derived from an EMBL/GenBank/DDBJ whole genome shotgun (WGS) entry which is preliminary data.</text>
</comment>
<evidence type="ECO:0000313" key="12">
    <source>
        <dbReference type="Proteomes" id="UP000549394"/>
    </source>
</evidence>
<evidence type="ECO:0000256" key="7">
    <source>
        <dbReference type="PIRSR" id="PIRSR600175-2"/>
    </source>
</evidence>
<comment type="subcellular location">
    <subcellularLocation>
        <location evidence="1">Membrane</location>
        <topology evidence="1">Multi-pass membrane protein</topology>
    </subcellularLocation>
</comment>
<dbReference type="PRINTS" id="PR00176">
    <property type="entry name" value="NANEUSMPORT"/>
</dbReference>
<feature type="binding site" evidence="6">
    <location>
        <position position="398"/>
    </location>
    <ligand>
        <name>Na(+)</name>
        <dbReference type="ChEBI" id="CHEBI:29101"/>
        <label>1</label>
    </ligand>
</feature>
<dbReference type="Proteomes" id="UP000549394">
    <property type="component" value="Unassembled WGS sequence"/>
</dbReference>
<feature type="transmembrane region" description="Helical" evidence="10">
    <location>
        <begin position="430"/>
        <end position="454"/>
    </location>
</feature>
<organism evidence="11 12">
    <name type="scientific">Dimorphilus gyrociliatus</name>
    <dbReference type="NCBI Taxonomy" id="2664684"/>
    <lineage>
        <taxon>Eukaryota</taxon>
        <taxon>Metazoa</taxon>
        <taxon>Spiralia</taxon>
        <taxon>Lophotrochozoa</taxon>
        <taxon>Annelida</taxon>
        <taxon>Polychaeta</taxon>
        <taxon>Polychaeta incertae sedis</taxon>
        <taxon>Dinophilidae</taxon>
        <taxon>Dimorphilus</taxon>
    </lineage>
</organism>
<feature type="binding site" evidence="6">
    <location>
        <position position="401"/>
    </location>
    <ligand>
        <name>Na(+)</name>
        <dbReference type="ChEBI" id="CHEBI:29101"/>
        <label>1</label>
    </ligand>
</feature>
<dbReference type="PROSITE" id="PS50267">
    <property type="entry name" value="NA_NEUROTRAN_SYMP_3"/>
    <property type="match status" value="1"/>
</dbReference>
<feature type="binding site" evidence="6">
    <location>
        <position position="64"/>
    </location>
    <ligand>
        <name>Na(+)</name>
        <dbReference type="ChEBI" id="CHEBI:29101"/>
        <label>1</label>
    </ligand>
</feature>
<dbReference type="EMBL" id="CAJFCJ010000019">
    <property type="protein sequence ID" value="CAD5123679.1"/>
    <property type="molecule type" value="Genomic_DNA"/>
</dbReference>
<keyword evidence="2 8" id="KW-0813">Transport</keyword>
<evidence type="ECO:0000313" key="11">
    <source>
        <dbReference type="EMBL" id="CAD5123679.1"/>
    </source>
</evidence>
<dbReference type="Pfam" id="PF00209">
    <property type="entry name" value="SNF"/>
    <property type="match status" value="1"/>
</dbReference>
<feature type="transmembrane region" description="Helical" evidence="10">
    <location>
        <begin position="83"/>
        <end position="103"/>
    </location>
</feature>
<feature type="binding site" evidence="6">
    <location>
        <position position="402"/>
    </location>
    <ligand>
        <name>Na(+)</name>
        <dbReference type="ChEBI" id="CHEBI:29101"/>
        <label>1</label>
    </ligand>
</feature>
<feature type="compositionally biased region" description="Polar residues" evidence="9">
    <location>
        <begin position="15"/>
        <end position="38"/>
    </location>
</feature>
<dbReference type="PROSITE" id="PS00610">
    <property type="entry name" value="NA_NEUROTRAN_SYMP_1"/>
    <property type="match status" value="1"/>
</dbReference>
<feature type="transmembrane region" description="Helical" evidence="10">
    <location>
        <begin position="216"/>
        <end position="236"/>
    </location>
</feature>
<dbReference type="GO" id="GO:0005886">
    <property type="term" value="C:plasma membrane"/>
    <property type="evidence" value="ECO:0007669"/>
    <property type="project" value="TreeGrafter"/>
</dbReference>
<feature type="binding site" evidence="6">
    <location>
        <position position="69"/>
    </location>
    <ligand>
        <name>Na(+)</name>
        <dbReference type="ChEBI" id="CHEBI:29101"/>
        <label>1</label>
    </ligand>
</feature>
<keyword evidence="6" id="KW-0479">Metal-binding</keyword>
<feature type="transmembrane region" description="Helical" evidence="10">
    <location>
        <begin position="327"/>
        <end position="352"/>
    </location>
</feature>
<feature type="transmembrane region" description="Helical" evidence="10">
    <location>
        <begin position="294"/>
        <end position="315"/>
    </location>
</feature>
<feature type="binding site" evidence="6">
    <location>
        <position position="333"/>
    </location>
    <ligand>
        <name>Na(+)</name>
        <dbReference type="ChEBI" id="CHEBI:29101"/>
        <label>1</label>
    </ligand>
</feature>
<dbReference type="OrthoDB" id="6581954at2759"/>
<evidence type="ECO:0000256" key="5">
    <source>
        <dbReference type="ARBA" id="ARBA00023136"/>
    </source>
</evidence>
<accession>A0A7I8W550</accession>
<evidence type="ECO:0000256" key="4">
    <source>
        <dbReference type="ARBA" id="ARBA00022989"/>
    </source>
</evidence>
<name>A0A7I8W550_9ANNE</name>
<dbReference type="PANTHER" id="PTHR11616:SF325">
    <property type="entry name" value="TRANSPORTER"/>
    <property type="match status" value="1"/>
</dbReference>
<feature type="binding site" evidence="6">
    <location>
        <position position="65"/>
    </location>
    <ligand>
        <name>Na(+)</name>
        <dbReference type="ChEBI" id="CHEBI:29101"/>
        <label>1</label>
    </ligand>
</feature>
<keyword evidence="5 10" id="KW-0472">Membrane</keyword>
<evidence type="ECO:0000256" key="3">
    <source>
        <dbReference type="ARBA" id="ARBA00022692"/>
    </source>
</evidence>
<dbReference type="GO" id="GO:0005332">
    <property type="term" value="F:gamma-aminobutyric acid:sodium:chloride symporter activity"/>
    <property type="evidence" value="ECO:0007669"/>
    <property type="project" value="TreeGrafter"/>
</dbReference>
<protein>
    <recommendedName>
        <fullName evidence="8">Transporter</fullName>
    </recommendedName>
</protein>
<keyword evidence="7" id="KW-1015">Disulfide bond</keyword>
<evidence type="ECO:0000256" key="2">
    <source>
        <dbReference type="ARBA" id="ARBA00022448"/>
    </source>
</evidence>
<gene>
    <name evidence="11" type="ORF">DGYR_LOCUS11332</name>
</gene>
<evidence type="ECO:0000256" key="8">
    <source>
        <dbReference type="RuleBase" id="RU003732"/>
    </source>
</evidence>
<evidence type="ECO:0000256" key="10">
    <source>
        <dbReference type="SAM" id="Phobius"/>
    </source>
</evidence>
<dbReference type="AlphaFoldDB" id="A0A7I8W550"/>
<dbReference type="InterPro" id="IPR037272">
    <property type="entry name" value="SNS_sf"/>
</dbReference>
<keyword evidence="3 8" id="KW-0812">Transmembrane</keyword>
<dbReference type="CDD" id="cd11496">
    <property type="entry name" value="SLC6sbd-TauT-like"/>
    <property type="match status" value="1"/>
</dbReference>
<keyword evidence="12" id="KW-1185">Reference proteome</keyword>
<feature type="transmembrane region" description="Helical" evidence="10">
    <location>
        <begin position="538"/>
        <end position="560"/>
    </location>
</feature>
<keyword evidence="6" id="KW-0915">Sodium</keyword>
<feature type="transmembrane region" description="Helical" evidence="10">
    <location>
        <begin position="505"/>
        <end position="526"/>
    </location>
</feature>
<evidence type="ECO:0000256" key="9">
    <source>
        <dbReference type="SAM" id="MobiDB-lite"/>
    </source>
</evidence>
<comment type="similarity">
    <text evidence="8">Belongs to the sodium:neurotransmitter symporter (SNF) (TC 2.A.22) family.</text>
</comment>
<feature type="transmembrane region" description="Helical" evidence="10">
    <location>
        <begin position="466"/>
        <end position="485"/>
    </location>
</feature>
<dbReference type="NCBIfam" id="NF037979">
    <property type="entry name" value="Na_transp"/>
    <property type="match status" value="1"/>
</dbReference>
<feature type="transmembrane region" description="Helical" evidence="10">
    <location>
        <begin position="124"/>
        <end position="151"/>
    </location>
</feature>
<feature type="transmembrane region" description="Helical" evidence="10">
    <location>
        <begin position="54"/>
        <end position="71"/>
    </location>
</feature>
<reference evidence="11 12" key="1">
    <citation type="submission" date="2020-08" db="EMBL/GenBank/DDBJ databases">
        <authorList>
            <person name="Hejnol A."/>
        </authorList>
    </citation>
    <scope>NUCLEOTIDE SEQUENCE [LARGE SCALE GENOMIC DNA]</scope>
</reference>
<sequence>MAESFNANDIEKQPDSNQSTAKQANVSLSSQKDGNSLKSDAADLPERDQWANKLDFVISCIGFAVGLGNIWRFPYLCYKNGGGAFLIPYFICLICGGVPILFLEISLGQFMRQGGFGVWKICPIFQGIGCATTVIVFLMNCYYILVIAWAVNYCVMSFNSVLPWSHCNNTWNTPNCSTFETSINKTNVTGRQDSVIEFWDRRILDISDGVDNPDGIVWQNAVCLLFVWIVCYFCVWKGVKWTGKVVYFTALFPYVVLTILLIRGVTLDGASKGITFYLKPDFNKLSDSQVWIDAGTQIFFSYAIALGAMTALGSYNKFNNNCYKDCIIVSIANSATSLYAGFAIFSVLGFMAEQQNVPIEDVAAKGPGLIFIVYPKAVTQMPIPTLWAILFFFMIFLLGLDSQFVGMESFVTVIVDFFPMLRKKWYKEGFVALYVLISFLIGLTMVTRGGMYVFQLFDYYSASGMTLLWVCFFESITIGWVYGGVKYYDNLELMFGFRINPWFRICWMCITPLVTCAILISMWVLFEPLTYNETYKYPAWAQAIGMCMGFASMICIPLYVPYSLLTAPGTTFLERLKNSITPKLEDYQLEKEAEDYGKFKEITAECILKPSLESLVPLNNDIGN</sequence>
<feature type="disulfide bond" evidence="7">
    <location>
        <begin position="167"/>
        <end position="176"/>
    </location>
</feature>
<feature type="region of interest" description="Disordered" evidence="9">
    <location>
        <begin position="1"/>
        <end position="40"/>
    </location>
</feature>